<accession>A0AA39UHU9</accession>
<proteinExistence type="predicted"/>
<evidence type="ECO:0000313" key="3">
    <source>
        <dbReference type="Proteomes" id="UP001175228"/>
    </source>
</evidence>
<feature type="non-terminal residue" evidence="2">
    <location>
        <position position="1"/>
    </location>
</feature>
<keyword evidence="3" id="KW-1185">Reference proteome</keyword>
<feature type="non-terminal residue" evidence="2">
    <location>
        <position position="238"/>
    </location>
</feature>
<reference evidence="2" key="1">
    <citation type="submission" date="2023-06" db="EMBL/GenBank/DDBJ databases">
        <authorList>
            <consortium name="Lawrence Berkeley National Laboratory"/>
            <person name="Ahrendt S."/>
            <person name="Sahu N."/>
            <person name="Indic B."/>
            <person name="Wong-Bajracharya J."/>
            <person name="Merenyi Z."/>
            <person name="Ke H.-M."/>
            <person name="Monk M."/>
            <person name="Kocsube S."/>
            <person name="Drula E."/>
            <person name="Lipzen A."/>
            <person name="Balint B."/>
            <person name="Henrissat B."/>
            <person name="Andreopoulos B."/>
            <person name="Martin F.M."/>
            <person name="Harder C.B."/>
            <person name="Rigling D."/>
            <person name="Ford K.L."/>
            <person name="Foster G.D."/>
            <person name="Pangilinan J."/>
            <person name="Papanicolaou A."/>
            <person name="Barry K."/>
            <person name="LaButti K."/>
            <person name="Viragh M."/>
            <person name="Koriabine M."/>
            <person name="Yan M."/>
            <person name="Riley R."/>
            <person name="Champramary S."/>
            <person name="Plett K.L."/>
            <person name="Tsai I.J."/>
            <person name="Slot J."/>
            <person name="Sipos G."/>
            <person name="Plett J."/>
            <person name="Nagy L.G."/>
            <person name="Grigoriev I.V."/>
        </authorList>
    </citation>
    <scope>NUCLEOTIDE SEQUENCE</scope>
    <source>
        <strain evidence="2">HWK02</strain>
    </source>
</reference>
<organism evidence="2 3">
    <name type="scientific">Armillaria luteobubalina</name>
    <dbReference type="NCBI Taxonomy" id="153913"/>
    <lineage>
        <taxon>Eukaryota</taxon>
        <taxon>Fungi</taxon>
        <taxon>Dikarya</taxon>
        <taxon>Basidiomycota</taxon>
        <taxon>Agaricomycotina</taxon>
        <taxon>Agaricomycetes</taxon>
        <taxon>Agaricomycetidae</taxon>
        <taxon>Agaricales</taxon>
        <taxon>Marasmiineae</taxon>
        <taxon>Physalacriaceae</taxon>
        <taxon>Armillaria</taxon>
    </lineage>
</organism>
<evidence type="ECO:0000256" key="1">
    <source>
        <dbReference type="SAM" id="MobiDB-lite"/>
    </source>
</evidence>
<dbReference type="Proteomes" id="UP001175228">
    <property type="component" value="Unassembled WGS sequence"/>
</dbReference>
<gene>
    <name evidence="2" type="ORF">EDD18DRAFT_1045758</name>
</gene>
<evidence type="ECO:0000313" key="2">
    <source>
        <dbReference type="EMBL" id="KAK0479475.1"/>
    </source>
</evidence>
<sequence length="238" mass="27502">NTEIEELNKYRALACLEQALDPDPATDKIPDDASLITIESHKCRALKVPNFLAAFSRVPKSLCCMLAAEEVPEREQEKVAKKKSDGDDSTKKRVREVRPEKPRVLGQQNDIQIHQLLKDTDLFCSVPLHYFTNKNLQYINKHAYQLPITKANPEKGKKACSIIDIPKLNKMLGKEDDMTFGDYVVVHPNFYWIIVELDLGGLTGMQSKFYRNHFNFFNHQIDKVEEYPTWHTLECKEH</sequence>
<feature type="compositionally biased region" description="Basic and acidic residues" evidence="1">
    <location>
        <begin position="75"/>
        <end position="103"/>
    </location>
</feature>
<dbReference type="EMBL" id="JAUEPU010000087">
    <property type="protein sequence ID" value="KAK0479475.1"/>
    <property type="molecule type" value="Genomic_DNA"/>
</dbReference>
<feature type="region of interest" description="Disordered" evidence="1">
    <location>
        <begin position="75"/>
        <end position="104"/>
    </location>
</feature>
<dbReference type="AlphaFoldDB" id="A0AA39UHU9"/>
<comment type="caution">
    <text evidence="2">The sequence shown here is derived from an EMBL/GenBank/DDBJ whole genome shotgun (WGS) entry which is preliminary data.</text>
</comment>
<protein>
    <submittedName>
        <fullName evidence="2">Uncharacterized protein</fullName>
    </submittedName>
</protein>
<name>A0AA39UHU9_9AGAR</name>